<reference evidence="1" key="1">
    <citation type="submission" date="2023-05" db="EMBL/GenBank/DDBJ databases">
        <authorList>
            <person name="Zhang X."/>
        </authorList>
    </citation>
    <scope>NUCLEOTIDE SEQUENCE</scope>
    <source>
        <strain evidence="1">BD1B2-1</strain>
    </source>
</reference>
<evidence type="ECO:0000313" key="1">
    <source>
        <dbReference type="EMBL" id="MDJ1505011.1"/>
    </source>
</evidence>
<dbReference type="AlphaFoldDB" id="A0AAE3R7E3"/>
<name>A0AAE3R7E3_9BACT</name>
<dbReference type="Pfam" id="PF14053">
    <property type="entry name" value="DUF4248"/>
    <property type="match status" value="1"/>
</dbReference>
<gene>
    <name evidence="1" type="ORF">QNI22_30390</name>
</gene>
<sequence length="68" mass="7913">METIKGRTYGKSELADMYSISVRTLTRWLQPYQSQLTQIGYKHTCRTLNPKIVTFIFSVLGEPETDRN</sequence>
<comment type="caution">
    <text evidence="1">The sequence shown here is derived from an EMBL/GenBank/DDBJ whole genome shotgun (WGS) entry which is preliminary data.</text>
</comment>
<accession>A0AAE3R7E3</accession>
<dbReference type="EMBL" id="JASJOU010000014">
    <property type="protein sequence ID" value="MDJ1505011.1"/>
    <property type="molecule type" value="Genomic_DNA"/>
</dbReference>
<proteinExistence type="predicted"/>
<keyword evidence="2" id="KW-1185">Reference proteome</keyword>
<dbReference type="InterPro" id="IPR025342">
    <property type="entry name" value="DUF4248"/>
</dbReference>
<dbReference type="RefSeq" id="WP_313997791.1">
    <property type="nucleotide sequence ID" value="NZ_JASJOU010000014.1"/>
</dbReference>
<protein>
    <submittedName>
        <fullName evidence="1">DUF4248 domain-containing protein</fullName>
    </submittedName>
</protein>
<evidence type="ECO:0000313" key="2">
    <source>
        <dbReference type="Proteomes" id="UP001232063"/>
    </source>
</evidence>
<organism evidence="1 2">
    <name type="scientific">Xanthocytophaga agilis</name>
    <dbReference type="NCBI Taxonomy" id="3048010"/>
    <lineage>
        <taxon>Bacteria</taxon>
        <taxon>Pseudomonadati</taxon>
        <taxon>Bacteroidota</taxon>
        <taxon>Cytophagia</taxon>
        <taxon>Cytophagales</taxon>
        <taxon>Rhodocytophagaceae</taxon>
        <taxon>Xanthocytophaga</taxon>
    </lineage>
</organism>
<dbReference type="Proteomes" id="UP001232063">
    <property type="component" value="Unassembled WGS sequence"/>
</dbReference>